<protein>
    <submittedName>
        <fullName evidence="2">Uncharacterized protein</fullName>
    </submittedName>
</protein>
<comment type="caution">
    <text evidence="2">The sequence shown here is derived from an EMBL/GenBank/DDBJ whole genome shotgun (WGS) entry which is preliminary data.</text>
</comment>
<organism evidence="2 3">
    <name type="scientific">Nocardioides flavus</name>
    <name type="common">ex Wang et al. 2016</name>
    <dbReference type="NCBI Taxonomy" id="2058780"/>
    <lineage>
        <taxon>Bacteria</taxon>
        <taxon>Bacillati</taxon>
        <taxon>Actinomycetota</taxon>
        <taxon>Actinomycetes</taxon>
        <taxon>Propionibacteriales</taxon>
        <taxon>Nocardioidaceae</taxon>
        <taxon>Nocardioides</taxon>
    </lineage>
</organism>
<feature type="region of interest" description="Disordered" evidence="1">
    <location>
        <begin position="1"/>
        <end position="78"/>
    </location>
</feature>
<evidence type="ECO:0000256" key="1">
    <source>
        <dbReference type="SAM" id="MobiDB-lite"/>
    </source>
</evidence>
<dbReference type="EMBL" id="BNAD01000024">
    <property type="protein sequence ID" value="GHE19387.1"/>
    <property type="molecule type" value="Genomic_DNA"/>
</dbReference>
<evidence type="ECO:0000313" key="3">
    <source>
        <dbReference type="Proteomes" id="UP000597341"/>
    </source>
</evidence>
<dbReference type="Proteomes" id="UP000597341">
    <property type="component" value="Unassembled WGS sequence"/>
</dbReference>
<gene>
    <name evidence="2" type="ORF">GCM10011376_39970</name>
</gene>
<reference evidence="3" key="1">
    <citation type="journal article" date="2019" name="Int. J. Syst. Evol. Microbiol.">
        <title>The Global Catalogue of Microorganisms (GCM) 10K type strain sequencing project: providing services to taxonomists for standard genome sequencing and annotation.</title>
        <authorList>
            <consortium name="The Broad Institute Genomics Platform"/>
            <consortium name="The Broad Institute Genome Sequencing Center for Infectious Disease"/>
            <person name="Wu L."/>
            <person name="Ma J."/>
        </authorList>
    </citation>
    <scope>NUCLEOTIDE SEQUENCE [LARGE SCALE GENOMIC DNA]</scope>
    <source>
        <strain evidence="3">CGMCC 1.12791</strain>
    </source>
</reference>
<evidence type="ECO:0000313" key="2">
    <source>
        <dbReference type="EMBL" id="GHE19387.1"/>
    </source>
</evidence>
<keyword evidence="3" id="KW-1185">Reference proteome</keyword>
<proteinExistence type="predicted"/>
<sequence length="93" mass="10250">MLRRGHPGDGVVTSPVLDDHGERLHPDHAAVDRHPPESRHPARRPLSGVSDDHNPTTDRPGTRTAQRPDHFWSSDAPYGVWCGPAQRAELPSV</sequence>
<name>A0ABQ3HRW5_9ACTN</name>
<accession>A0ABQ3HRW5</accession>
<feature type="compositionally biased region" description="Basic and acidic residues" evidence="1">
    <location>
        <begin position="17"/>
        <end position="40"/>
    </location>
</feature>